<dbReference type="GO" id="GO:0004222">
    <property type="term" value="F:metalloendopeptidase activity"/>
    <property type="evidence" value="ECO:0007669"/>
    <property type="project" value="UniProtKB-UniRule"/>
</dbReference>
<dbReference type="GO" id="GO:0006508">
    <property type="term" value="P:proteolysis"/>
    <property type="evidence" value="ECO:0007669"/>
    <property type="project" value="UniProtKB-KW"/>
</dbReference>
<dbReference type="Gene3D" id="3.40.390.10">
    <property type="entry name" value="Collagenase (Catalytic Domain)"/>
    <property type="match status" value="1"/>
</dbReference>
<evidence type="ECO:0000313" key="11">
    <source>
        <dbReference type="WBParaSite" id="SPAL_0000598900.1"/>
    </source>
</evidence>
<dbReference type="PROSITE" id="PS51864">
    <property type="entry name" value="ASTACIN"/>
    <property type="match status" value="1"/>
</dbReference>
<organism evidence="10 11">
    <name type="scientific">Strongyloides papillosus</name>
    <name type="common">Intestinal threadworm</name>
    <dbReference type="NCBI Taxonomy" id="174720"/>
    <lineage>
        <taxon>Eukaryota</taxon>
        <taxon>Metazoa</taxon>
        <taxon>Ecdysozoa</taxon>
        <taxon>Nematoda</taxon>
        <taxon>Chromadorea</taxon>
        <taxon>Rhabditida</taxon>
        <taxon>Tylenchina</taxon>
        <taxon>Panagrolaimomorpha</taxon>
        <taxon>Strongyloidoidea</taxon>
        <taxon>Strongyloididae</taxon>
        <taxon>Strongyloides</taxon>
    </lineage>
</organism>
<evidence type="ECO:0000313" key="10">
    <source>
        <dbReference type="Proteomes" id="UP000046392"/>
    </source>
</evidence>
<keyword evidence="8" id="KW-0732">Signal</keyword>
<evidence type="ECO:0000256" key="7">
    <source>
        <dbReference type="PROSITE-ProRule" id="PRU01211"/>
    </source>
</evidence>
<proteinExistence type="predicted"/>
<dbReference type="Proteomes" id="UP000046392">
    <property type="component" value="Unplaced"/>
</dbReference>
<feature type="domain" description="Peptidase M12A" evidence="9">
    <location>
        <begin position="35"/>
        <end position="228"/>
    </location>
</feature>
<comment type="caution">
    <text evidence="7">Lacks conserved residue(s) required for the propagation of feature annotation.</text>
</comment>
<dbReference type="Pfam" id="PF01400">
    <property type="entry name" value="Astacin"/>
    <property type="match status" value="1"/>
</dbReference>
<feature type="signal peptide" evidence="8">
    <location>
        <begin position="1"/>
        <end position="18"/>
    </location>
</feature>
<dbReference type="InterPro" id="IPR001506">
    <property type="entry name" value="Peptidase_M12A"/>
</dbReference>
<dbReference type="WBParaSite" id="SPAL_0000598900.1">
    <property type="protein sequence ID" value="SPAL_0000598900.1"/>
    <property type="gene ID" value="SPAL_0000598900"/>
</dbReference>
<keyword evidence="4 8" id="KW-0862">Zinc</keyword>
<feature type="chain" id="PRO_5005733414" description="Metalloendopeptidase" evidence="8">
    <location>
        <begin position="19"/>
        <end position="381"/>
    </location>
</feature>
<keyword evidence="3 8" id="KW-0378">Hydrolase</keyword>
<evidence type="ECO:0000259" key="9">
    <source>
        <dbReference type="PROSITE" id="PS51864"/>
    </source>
</evidence>
<evidence type="ECO:0000256" key="3">
    <source>
        <dbReference type="ARBA" id="ARBA00022801"/>
    </source>
</evidence>
<sequence length="381" mass="44386">MMTFKVILLSLLFTGCLSNYDDNFDNENEIIREKRGIRKHSPHYSIPIPYSFEGIKNVENIEKSFADLEKLTCLSFKKQNFSSRGIVFKKQDKNRVNHFGASETEKTVVGINSTCLSATGCVKHMLGLALGLDIETNRHDRDKYIQIFKSKIAKSDRHWYKKNRKFHSWVRNTGFDYGSIMAQPVTWKSKNGEPVFKSKLSKYYDFMVGQRYDFAFNDIKQINDFYCGNVCKNKVRGCTNGGYPDPKKCRQKKCRCPDGFVGQQCTSIKPNKDFCGKRIRRATRQLQDVIIDGKKNCFYYIRSPRYTKIRIIVTEIKTKTVYPCYKDMGLEIKYRHNKGATGLCLCGNYRRYALNPFNSRVLVHYKGQSAEDKLHLRYQMV</sequence>
<name>A0A0N5BJ64_STREA</name>
<evidence type="ECO:0000256" key="8">
    <source>
        <dbReference type="RuleBase" id="RU361183"/>
    </source>
</evidence>
<dbReference type="GO" id="GO:0008270">
    <property type="term" value="F:zinc ion binding"/>
    <property type="evidence" value="ECO:0007669"/>
    <property type="project" value="InterPro"/>
</dbReference>
<dbReference type="SUPFAM" id="SSF55486">
    <property type="entry name" value="Metalloproteases ('zincins'), catalytic domain"/>
    <property type="match status" value="1"/>
</dbReference>
<dbReference type="AlphaFoldDB" id="A0A0N5BJ64"/>
<accession>A0A0N5BJ64</accession>
<keyword evidence="10" id="KW-1185">Reference proteome</keyword>
<evidence type="ECO:0000256" key="1">
    <source>
        <dbReference type="ARBA" id="ARBA00022670"/>
    </source>
</evidence>
<dbReference type="InterPro" id="IPR006026">
    <property type="entry name" value="Peptidase_Metallo"/>
</dbReference>
<evidence type="ECO:0000256" key="6">
    <source>
        <dbReference type="ARBA" id="ARBA00023157"/>
    </source>
</evidence>
<dbReference type="PROSITE" id="PS51257">
    <property type="entry name" value="PROKAR_LIPOPROTEIN"/>
    <property type="match status" value="1"/>
</dbReference>
<keyword evidence="2 8" id="KW-0479">Metal-binding</keyword>
<dbReference type="PRINTS" id="PR00480">
    <property type="entry name" value="ASTACIN"/>
</dbReference>
<keyword evidence="5 8" id="KW-0482">Metalloprotease</keyword>
<reference evidence="11" key="1">
    <citation type="submission" date="2017-02" db="UniProtKB">
        <authorList>
            <consortium name="WormBaseParasite"/>
        </authorList>
    </citation>
    <scope>IDENTIFICATION</scope>
</reference>
<evidence type="ECO:0000256" key="5">
    <source>
        <dbReference type="ARBA" id="ARBA00023049"/>
    </source>
</evidence>
<dbReference type="SMART" id="SM00235">
    <property type="entry name" value="ZnMc"/>
    <property type="match status" value="1"/>
</dbReference>
<protein>
    <recommendedName>
        <fullName evidence="8">Metalloendopeptidase</fullName>
        <ecNumber evidence="8">3.4.24.-</ecNumber>
    </recommendedName>
</protein>
<dbReference type="PANTHER" id="PTHR10127:SF780">
    <property type="entry name" value="METALLOENDOPEPTIDASE"/>
    <property type="match status" value="1"/>
</dbReference>
<keyword evidence="1 8" id="KW-0645">Protease</keyword>
<dbReference type="PANTHER" id="PTHR10127">
    <property type="entry name" value="DISCOIDIN, CUB, EGF, LAMININ , AND ZINC METALLOPROTEASE DOMAIN CONTAINING"/>
    <property type="match status" value="1"/>
</dbReference>
<evidence type="ECO:0000256" key="4">
    <source>
        <dbReference type="ARBA" id="ARBA00022833"/>
    </source>
</evidence>
<comment type="cofactor">
    <cofactor evidence="8">
        <name>Zn(2+)</name>
        <dbReference type="ChEBI" id="CHEBI:29105"/>
    </cofactor>
    <text evidence="8">Binds 1 zinc ion per subunit.</text>
</comment>
<keyword evidence="6" id="KW-1015">Disulfide bond</keyword>
<dbReference type="InterPro" id="IPR024079">
    <property type="entry name" value="MetalloPept_cat_dom_sf"/>
</dbReference>
<dbReference type="EC" id="3.4.24.-" evidence="8"/>
<evidence type="ECO:0000256" key="2">
    <source>
        <dbReference type="ARBA" id="ARBA00022723"/>
    </source>
</evidence>